<sequence length="113" mass="12850">KNTCIRSFIIVSSDLSLTASHVETEHRGSSATQRERRASGEPYWAYSGDSFTCFAAGKDHFRATGQNQLEMLHALSRIGNFLICKQLLDSSYFVFIESYENESINGLWRIYSQ</sequence>
<dbReference type="Proteomes" id="UP000694427">
    <property type="component" value="Unplaced"/>
</dbReference>
<protein>
    <submittedName>
        <fullName evidence="1">Uncharacterized protein</fullName>
    </submittedName>
</protein>
<evidence type="ECO:0000313" key="1">
    <source>
        <dbReference type="Ensembl" id="ENSCCRP00010104353.1"/>
    </source>
</evidence>
<reference evidence="1" key="1">
    <citation type="submission" date="2025-08" db="UniProtKB">
        <authorList>
            <consortium name="Ensembl"/>
        </authorList>
    </citation>
    <scope>IDENTIFICATION</scope>
</reference>
<dbReference type="Ensembl" id="ENSCCRT00010115953.1">
    <property type="protein sequence ID" value="ENSCCRP00010104353.1"/>
    <property type="gene ID" value="ENSCCRG00010046015.1"/>
</dbReference>
<accession>A0A8C1PFF9</accession>
<organism evidence="1 2">
    <name type="scientific">Cyprinus carpio</name>
    <name type="common">Common carp</name>
    <dbReference type="NCBI Taxonomy" id="7962"/>
    <lineage>
        <taxon>Eukaryota</taxon>
        <taxon>Metazoa</taxon>
        <taxon>Chordata</taxon>
        <taxon>Craniata</taxon>
        <taxon>Vertebrata</taxon>
        <taxon>Euteleostomi</taxon>
        <taxon>Actinopterygii</taxon>
        <taxon>Neopterygii</taxon>
        <taxon>Teleostei</taxon>
        <taxon>Ostariophysi</taxon>
        <taxon>Cypriniformes</taxon>
        <taxon>Cyprinidae</taxon>
        <taxon>Cyprininae</taxon>
        <taxon>Cyprinus</taxon>
    </lineage>
</organism>
<reference evidence="1" key="2">
    <citation type="submission" date="2025-09" db="UniProtKB">
        <authorList>
            <consortium name="Ensembl"/>
        </authorList>
    </citation>
    <scope>IDENTIFICATION</scope>
</reference>
<proteinExistence type="predicted"/>
<keyword evidence="2" id="KW-1185">Reference proteome</keyword>
<dbReference type="AlphaFoldDB" id="A0A8C1PFF9"/>
<evidence type="ECO:0000313" key="2">
    <source>
        <dbReference type="Proteomes" id="UP000694427"/>
    </source>
</evidence>
<name>A0A8C1PFF9_CYPCA</name>